<keyword evidence="3" id="KW-1185">Reference proteome</keyword>
<comment type="caution">
    <text evidence="2">The sequence shown here is derived from an EMBL/GenBank/DDBJ whole genome shotgun (WGS) entry which is preliminary data.</text>
</comment>
<reference evidence="2 3" key="1">
    <citation type="submission" date="2024-05" db="EMBL/GenBank/DDBJ databases">
        <title>A high-quality chromosomal-level genome assembly of Topmouth culter (Culter alburnus).</title>
        <authorList>
            <person name="Zhao H."/>
        </authorList>
    </citation>
    <scope>NUCLEOTIDE SEQUENCE [LARGE SCALE GENOMIC DNA]</scope>
    <source>
        <strain evidence="2">CATC2023</strain>
        <tissue evidence="2">Muscle</tissue>
    </source>
</reference>
<proteinExistence type="predicted"/>
<sequence>ESLFSPECLRTAERSSAMDPVMTHTPATEPDPEHPPATDHELVPPPTMEPAIAFIPEP</sequence>
<dbReference type="Proteomes" id="UP001479290">
    <property type="component" value="Unassembled WGS sequence"/>
</dbReference>
<feature type="non-terminal residue" evidence="2">
    <location>
        <position position="1"/>
    </location>
</feature>
<evidence type="ECO:0000313" key="3">
    <source>
        <dbReference type="Proteomes" id="UP001479290"/>
    </source>
</evidence>
<gene>
    <name evidence="2" type="ORF">ABG768_026222</name>
</gene>
<dbReference type="AlphaFoldDB" id="A0AAW2ACH6"/>
<dbReference type="EMBL" id="JAWDJR010000008">
    <property type="protein sequence ID" value="KAK9970267.1"/>
    <property type="molecule type" value="Genomic_DNA"/>
</dbReference>
<accession>A0AAW2ACH6</accession>
<protein>
    <submittedName>
        <fullName evidence="2">Uncharacterized protein</fullName>
    </submittedName>
</protein>
<feature type="compositionally biased region" description="Basic and acidic residues" evidence="1">
    <location>
        <begin position="31"/>
        <end position="42"/>
    </location>
</feature>
<evidence type="ECO:0000313" key="2">
    <source>
        <dbReference type="EMBL" id="KAK9970267.1"/>
    </source>
</evidence>
<feature type="region of interest" description="Disordered" evidence="1">
    <location>
        <begin position="1"/>
        <end position="58"/>
    </location>
</feature>
<organism evidence="2 3">
    <name type="scientific">Culter alburnus</name>
    <name type="common">Topmouth culter</name>
    <dbReference type="NCBI Taxonomy" id="194366"/>
    <lineage>
        <taxon>Eukaryota</taxon>
        <taxon>Metazoa</taxon>
        <taxon>Chordata</taxon>
        <taxon>Craniata</taxon>
        <taxon>Vertebrata</taxon>
        <taxon>Euteleostomi</taxon>
        <taxon>Actinopterygii</taxon>
        <taxon>Neopterygii</taxon>
        <taxon>Teleostei</taxon>
        <taxon>Ostariophysi</taxon>
        <taxon>Cypriniformes</taxon>
        <taxon>Xenocyprididae</taxon>
        <taxon>Xenocypridinae</taxon>
        <taxon>Culter</taxon>
    </lineage>
</organism>
<name>A0AAW2ACH6_CULAL</name>
<evidence type="ECO:0000256" key="1">
    <source>
        <dbReference type="SAM" id="MobiDB-lite"/>
    </source>
</evidence>